<feature type="transmembrane region" description="Helical" evidence="1">
    <location>
        <begin position="164"/>
        <end position="186"/>
    </location>
</feature>
<evidence type="ECO:0000313" key="2">
    <source>
        <dbReference type="EMBL" id="TDS64162.1"/>
    </source>
</evidence>
<keyword evidence="1" id="KW-1133">Transmembrane helix</keyword>
<reference evidence="2 3" key="1">
    <citation type="submission" date="2019-03" db="EMBL/GenBank/DDBJ databases">
        <title>Genomic Encyclopedia of Archaeal and Bacterial Type Strains, Phase II (KMG-II): from individual species to whole genera.</title>
        <authorList>
            <person name="Goeker M."/>
        </authorList>
    </citation>
    <scope>NUCLEOTIDE SEQUENCE [LARGE SCALE GENOMIC DNA]</scope>
    <source>
        <strain evidence="2 3">DSM 28213</strain>
    </source>
</reference>
<sequence>MKELDLLKKHWNETKDFPKVSTAEIEKMIHKKSSSIVMWILFISILEFLCLNLVSYFFLDDDGINVNVSVNRPESNSSFAFMIENIDYISGTISLFFIVLFYFNYRKIHVASSTKMLMKQIIKTRKTVNYYIYTNIVMILICFIIATVNIFQSNENQQFSTENYIIAISVLSIVCLLFLGVVWLYYKLVYGILIKRLMKNHKELEKIDLE</sequence>
<feature type="transmembrane region" description="Helical" evidence="1">
    <location>
        <begin position="128"/>
        <end position="152"/>
    </location>
</feature>
<dbReference type="AlphaFoldDB" id="A0A4R7F1I5"/>
<dbReference type="Proteomes" id="UP000295215">
    <property type="component" value="Unassembled WGS sequence"/>
</dbReference>
<keyword evidence="1" id="KW-0812">Transmembrane</keyword>
<evidence type="ECO:0000256" key="1">
    <source>
        <dbReference type="SAM" id="Phobius"/>
    </source>
</evidence>
<name>A0A4R7F1I5_9FLAO</name>
<dbReference type="RefSeq" id="WP_133711858.1">
    <property type="nucleotide sequence ID" value="NZ_SOAG01000005.1"/>
</dbReference>
<feature type="transmembrane region" description="Helical" evidence="1">
    <location>
        <begin position="79"/>
        <end position="103"/>
    </location>
</feature>
<evidence type="ECO:0000313" key="3">
    <source>
        <dbReference type="Proteomes" id="UP000295215"/>
    </source>
</evidence>
<dbReference type="EMBL" id="SOAG01000005">
    <property type="protein sequence ID" value="TDS64162.1"/>
    <property type="molecule type" value="Genomic_DNA"/>
</dbReference>
<protein>
    <recommendedName>
        <fullName evidence="4">Beta-carotene 15,15'-monooxygenase</fullName>
    </recommendedName>
</protein>
<comment type="caution">
    <text evidence="2">The sequence shown here is derived from an EMBL/GenBank/DDBJ whole genome shotgun (WGS) entry which is preliminary data.</text>
</comment>
<proteinExistence type="predicted"/>
<accession>A0A4R7F1I5</accession>
<keyword evidence="1" id="KW-0472">Membrane</keyword>
<dbReference type="OrthoDB" id="709028at2"/>
<gene>
    <name evidence="2" type="ORF">C8P70_10511</name>
</gene>
<organism evidence="2 3">
    <name type="scientific">Myroides indicus</name>
    <dbReference type="NCBI Taxonomy" id="1323422"/>
    <lineage>
        <taxon>Bacteria</taxon>
        <taxon>Pseudomonadati</taxon>
        <taxon>Bacteroidota</taxon>
        <taxon>Flavobacteriia</taxon>
        <taxon>Flavobacteriales</taxon>
        <taxon>Flavobacteriaceae</taxon>
        <taxon>Myroides</taxon>
    </lineage>
</organism>
<feature type="transmembrane region" description="Helical" evidence="1">
    <location>
        <begin position="36"/>
        <end position="59"/>
    </location>
</feature>
<keyword evidence="3" id="KW-1185">Reference proteome</keyword>
<evidence type="ECO:0008006" key="4">
    <source>
        <dbReference type="Google" id="ProtNLM"/>
    </source>
</evidence>